<feature type="binding site" evidence="2">
    <location>
        <position position="330"/>
    </location>
    <ligand>
        <name>Mg(2+)</name>
        <dbReference type="ChEBI" id="CHEBI:18420"/>
        <label>1</label>
    </ligand>
</feature>
<accession>A0A6P8R2P7</accession>
<dbReference type="RefSeq" id="XP_033802345.1">
    <property type="nucleotide sequence ID" value="XM_033946454.1"/>
</dbReference>
<evidence type="ECO:0000313" key="4">
    <source>
        <dbReference type="Proteomes" id="UP000515159"/>
    </source>
</evidence>
<keyword evidence="2" id="KW-0479">Metal-binding</keyword>
<dbReference type="FunFam" id="1.10.4080.10:FF:000002">
    <property type="entry name" value="ADP-ribosylarginine hydrolase isoform X1"/>
    <property type="match status" value="1"/>
</dbReference>
<feature type="chain" id="PRO_5027909811" evidence="3">
    <location>
        <begin position="22"/>
        <end position="380"/>
    </location>
</feature>
<keyword evidence="4" id="KW-1185">Reference proteome</keyword>
<feature type="signal peptide" evidence="3">
    <location>
        <begin position="1"/>
        <end position="21"/>
    </location>
</feature>
<dbReference type="OrthoDB" id="10250509at2759"/>
<dbReference type="Proteomes" id="UP000515159">
    <property type="component" value="Chromosome 5"/>
</dbReference>
<proteinExistence type="inferred from homology"/>
<feature type="binding site" evidence="2">
    <location>
        <position position="87"/>
    </location>
    <ligand>
        <name>Mg(2+)</name>
        <dbReference type="ChEBI" id="CHEBI:18420"/>
        <label>1</label>
    </ligand>
</feature>
<dbReference type="KEGG" id="gsh:117361301"/>
<evidence type="ECO:0000256" key="3">
    <source>
        <dbReference type="SAM" id="SignalP"/>
    </source>
</evidence>
<feature type="binding site" evidence="2">
    <location>
        <position position="332"/>
    </location>
    <ligand>
        <name>Mg(2+)</name>
        <dbReference type="ChEBI" id="CHEBI:18420"/>
        <label>1</label>
    </ligand>
</feature>
<feature type="binding site" evidence="2">
    <location>
        <position position="333"/>
    </location>
    <ligand>
        <name>Mg(2+)</name>
        <dbReference type="ChEBI" id="CHEBI:18420"/>
        <label>1</label>
    </ligand>
</feature>
<dbReference type="SUPFAM" id="SSF101478">
    <property type="entry name" value="ADP-ribosylglycohydrolase"/>
    <property type="match status" value="1"/>
</dbReference>
<gene>
    <name evidence="5" type="primary">LOC117361301</name>
</gene>
<keyword evidence="3" id="KW-0732">Signal</keyword>
<dbReference type="InterPro" id="IPR036705">
    <property type="entry name" value="Ribosyl_crysJ1_sf"/>
</dbReference>
<feature type="binding site" evidence="2">
    <location>
        <position position="86"/>
    </location>
    <ligand>
        <name>Mg(2+)</name>
        <dbReference type="ChEBI" id="CHEBI:18420"/>
        <label>1</label>
    </ligand>
</feature>
<dbReference type="GO" id="GO:0000287">
    <property type="term" value="F:magnesium ion binding"/>
    <property type="evidence" value="ECO:0007669"/>
    <property type="project" value="InterPro"/>
</dbReference>
<dbReference type="InterPro" id="IPR050792">
    <property type="entry name" value="ADP-ribosylglycohydrolase"/>
</dbReference>
<feature type="binding site" evidence="2">
    <location>
        <position position="85"/>
    </location>
    <ligand>
        <name>Mg(2+)</name>
        <dbReference type="ChEBI" id="CHEBI:18420"/>
        <label>1</label>
    </ligand>
</feature>
<evidence type="ECO:0000256" key="2">
    <source>
        <dbReference type="PIRSR" id="PIRSR605502-1"/>
    </source>
</evidence>
<dbReference type="AlphaFoldDB" id="A0A6P8R2P7"/>
<dbReference type="GeneID" id="117361301"/>
<evidence type="ECO:0000256" key="1">
    <source>
        <dbReference type="ARBA" id="ARBA00010702"/>
    </source>
</evidence>
<comment type="cofactor">
    <cofactor evidence="2">
        <name>Mg(2+)</name>
        <dbReference type="ChEBI" id="CHEBI:18420"/>
    </cofactor>
    <text evidence="2">Binds 2 magnesium ions per subunit.</text>
</comment>
<dbReference type="PANTHER" id="PTHR16222:SF39">
    <property type="entry name" value="ADP-RIBOSYLARGININE HYDROLASE-RELATED"/>
    <property type="match status" value="1"/>
</dbReference>
<reference evidence="5" key="1">
    <citation type="submission" date="2025-08" db="UniProtKB">
        <authorList>
            <consortium name="RefSeq"/>
        </authorList>
    </citation>
    <scope>IDENTIFICATION</scope>
</reference>
<dbReference type="PIRSF" id="PIRSF016939">
    <property type="entry name" value="ADP_ribslarg_hdr"/>
    <property type="match status" value="1"/>
</dbReference>
<dbReference type="PANTHER" id="PTHR16222">
    <property type="entry name" value="ADP-RIBOSYLGLYCOHYDROLASE"/>
    <property type="match status" value="1"/>
</dbReference>
<dbReference type="InParanoid" id="A0A6P8R2P7"/>
<organism evidence="4 5">
    <name type="scientific">Geotrypetes seraphini</name>
    <name type="common">Gaboon caecilian</name>
    <name type="synonym">Caecilia seraphini</name>
    <dbReference type="NCBI Taxonomy" id="260995"/>
    <lineage>
        <taxon>Eukaryota</taxon>
        <taxon>Metazoa</taxon>
        <taxon>Chordata</taxon>
        <taxon>Craniata</taxon>
        <taxon>Vertebrata</taxon>
        <taxon>Euteleostomi</taxon>
        <taxon>Amphibia</taxon>
        <taxon>Gymnophiona</taxon>
        <taxon>Geotrypetes</taxon>
    </lineage>
</organism>
<dbReference type="InterPro" id="IPR005502">
    <property type="entry name" value="Ribosyl_crysJ1"/>
</dbReference>
<name>A0A6P8R2P7_GEOSA</name>
<dbReference type="GO" id="GO:0003875">
    <property type="term" value="F:ADP-ribosylarginine hydrolase activity"/>
    <property type="evidence" value="ECO:0007669"/>
    <property type="project" value="InterPro"/>
</dbReference>
<dbReference type="Pfam" id="PF03747">
    <property type="entry name" value="ADP_ribosyl_GH"/>
    <property type="match status" value="1"/>
</dbReference>
<dbReference type="Gene3D" id="1.10.4080.10">
    <property type="entry name" value="ADP-ribosylation/Crystallin J1"/>
    <property type="match status" value="1"/>
</dbReference>
<evidence type="ECO:0000313" key="5">
    <source>
        <dbReference type="RefSeq" id="XP_033802345.1"/>
    </source>
</evidence>
<dbReference type="GO" id="GO:0051725">
    <property type="term" value="P:protein de-ADP-ribosylation"/>
    <property type="evidence" value="ECO:0007669"/>
    <property type="project" value="InterPro"/>
</dbReference>
<comment type="similarity">
    <text evidence="1">Belongs to the ADP-ribosylglycohydrolase family.</text>
</comment>
<sequence length="380" mass="41870">MRWWKQVTSLLSWFGERGAEAAMESPAPSRETYQAAMLLSAAGDALGYRNQRWEYCESGPQILQELCELGGLKQIQAQLPDWPVSDDTVLHLATAEALATGKRQESLWQDLASRYVEAMKDMEGRKPGPTSILGTSQLRPGETSGYRIPFNPKATGCGAAMRSMCIGLRYPRPSDLQDLIQVSVESGRMTHNHPTGYLGAVASALFTAFAVQKKPLALWGCELMAALPLVLEYVQSVGVDTEENVQAWPYFTEKWTWYLTERGLFKGEGPPRFPAKYGPAERDVVYKSFSLDSWAGRSGHDAPMIAYDALLATGGCWEKLCNHAMFHAGDSDSTGVIAGACWGAMYGFLGVPEGNYNCLEYKSRIEDAADKLYTLAWGTD</sequence>
<keyword evidence="2" id="KW-0460">Magnesium</keyword>
<dbReference type="InterPro" id="IPR012108">
    <property type="entry name" value="ADP-ribosylarg_hydro"/>
</dbReference>
<protein>
    <submittedName>
        <fullName evidence="5">Protein ADP-ribosylarginine hydrolase-like isoform X1</fullName>
    </submittedName>
</protein>